<proteinExistence type="predicted"/>
<feature type="compositionally biased region" description="Basic and acidic residues" evidence="1">
    <location>
        <begin position="167"/>
        <end position="178"/>
    </location>
</feature>
<evidence type="ECO:0000313" key="3">
    <source>
        <dbReference type="Proteomes" id="UP001632037"/>
    </source>
</evidence>
<evidence type="ECO:0000313" key="2">
    <source>
        <dbReference type="EMBL" id="KAL3659737.1"/>
    </source>
</evidence>
<organism evidence="2 3">
    <name type="scientific">Phytophthora oleae</name>
    <dbReference type="NCBI Taxonomy" id="2107226"/>
    <lineage>
        <taxon>Eukaryota</taxon>
        <taxon>Sar</taxon>
        <taxon>Stramenopiles</taxon>
        <taxon>Oomycota</taxon>
        <taxon>Peronosporomycetes</taxon>
        <taxon>Peronosporales</taxon>
        <taxon>Peronosporaceae</taxon>
        <taxon>Phytophthora</taxon>
    </lineage>
</organism>
<sequence length="178" mass="18724">MFFRAVCPLARCEEKFQLTRTAKGPNNKRAGPVAHLWSEAEEKEHKCPKPERAADSDLSAWIHLGVAAPVGRNRLALERSEQIQAQLSSVRARRGDTFALATSKLGAGSALAALAMVDVVSLPSAAQLRGSAGSVSQPTSCTDSSPPSSGQGHEVPPDAGGFARQIAGDRRAAEPSEL</sequence>
<dbReference type="Proteomes" id="UP001632037">
    <property type="component" value="Unassembled WGS sequence"/>
</dbReference>
<protein>
    <submittedName>
        <fullName evidence="2">Uncharacterized protein</fullName>
    </submittedName>
</protein>
<dbReference type="EMBL" id="JBIMZQ010000045">
    <property type="protein sequence ID" value="KAL3659737.1"/>
    <property type="molecule type" value="Genomic_DNA"/>
</dbReference>
<keyword evidence="3" id="KW-1185">Reference proteome</keyword>
<evidence type="ECO:0000256" key="1">
    <source>
        <dbReference type="SAM" id="MobiDB-lite"/>
    </source>
</evidence>
<gene>
    <name evidence="2" type="ORF">V7S43_015410</name>
</gene>
<feature type="region of interest" description="Disordered" evidence="1">
    <location>
        <begin position="130"/>
        <end position="178"/>
    </location>
</feature>
<accession>A0ABD3F176</accession>
<comment type="caution">
    <text evidence="2">The sequence shown here is derived from an EMBL/GenBank/DDBJ whole genome shotgun (WGS) entry which is preliminary data.</text>
</comment>
<dbReference type="AlphaFoldDB" id="A0ABD3F176"/>
<reference evidence="2 3" key="1">
    <citation type="submission" date="2024-09" db="EMBL/GenBank/DDBJ databases">
        <title>Genome sequencing and assembly of Phytophthora oleae, isolate VK10A, causative agent of rot of olive drupes.</title>
        <authorList>
            <person name="Conti Taguali S."/>
            <person name="Riolo M."/>
            <person name="La Spada F."/>
            <person name="Cacciola S.O."/>
            <person name="Dionisio G."/>
        </authorList>
    </citation>
    <scope>NUCLEOTIDE SEQUENCE [LARGE SCALE GENOMIC DNA]</scope>
    <source>
        <strain evidence="2 3">VK10A</strain>
    </source>
</reference>
<feature type="compositionally biased region" description="Low complexity" evidence="1">
    <location>
        <begin position="136"/>
        <end position="149"/>
    </location>
</feature>
<name>A0ABD3F176_9STRA</name>